<dbReference type="RefSeq" id="WP_188606062.1">
    <property type="nucleotide sequence ID" value="NZ_BMIC01000003.1"/>
</dbReference>
<accession>A0A8J2TUN9</accession>
<dbReference type="Proteomes" id="UP000598120">
    <property type="component" value="Unassembled WGS sequence"/>
</dbReference>
<feature type="transmembrane region" description="Helical" evidence="1">
    <location>
        <begin position="21"/>
        <end position="42"/>
    </location>
</feature>
<keyword evidence="1" id="KW-0812">Transmembrane</keyword>
<evidence type="ECO:0000313" key="3">
    <source>
        <dbReference type="Proteomes" id="UP000598120"/>
    </source>
</evidence>
<organism evidence="2 3">
    <name type="scientific">Aquaticitalea lipolytica</name>
    <dbReference type="NCBI Taxonomy" id="1247562"/>
    <lineage>
        <taxon>Bacteria</taxon>
        <taxon>Pseudomonadati</taxon>
        <taxon>Bacteroidota</taxon>
        <taxon>Flavobacteriia</taxon>
        <taxon>Flavobacteriales</taxon>
        <taxon>Flavobacteriaceae</taxon>
        <taxon>Aquaticitalea</taxon>
    </lineage>
</organism>
<dbReference type="Pfam" id="PF19578">
    <property type="entry name" value="DUF6090"/>
    <property type="match status" value="1"/>
</dbReference>
<dbReference type="AlphaFoldDB" id="A0A8J2TUN9"/>
<sequence length="247" mass="29152">MIKLFRNIRKNLLTEGKTTKYFKYAIGEIILVVIGILIALQINTWNNNNEERNLEVKIMKEMRSNLKLDLYEIQEDIGIMDDINKACDYVSTYLKTNELPSDSLYYYAALLRVTPHFDPNKSGYGLLVSKGIGIITNDSLRNDISVHYERLYNYYKRYEEERLRFHATHSEPILLKHFNMKYQEKYKYYANFKISNEDYLILKNDDSFIKLTDAIKFENSGVRNRAKRVETNTLALIEALNNELNNN</sequence>
<comment type="caution">
    <text evidence="2">The sequence shown here is derived from an EMBL/GenBank/DDBJ whole genome shotgun (WGS) entry which is preliminary data.</text>
</comment>
<keyword evidence="1" id="KW-0472">Membrane</keyword>
<evidence type="ECO:0000313" key="2">
    <source>
        <dbReference type="EMBL" id="GFZ87319.1"/>
    </source>
</evidence>
<gene>
    <name evidence="2" type="ORF">GCM10011531_18250</name>
</gene>
<proteinExistence type="predicted"/>
<dbReference type="InterPro" id="IPR045749">
    <property type="entry name" value="DUF6090"/>
</dbReference>
<dbReference type="EMBL" id="BMIC01000003">
    <property type="protein sequence ID" value="GFZ87319.1"/>
    <property type="molecule type" value="Genomic_DNA"/>
</dbReference>
<evidence type="ECO:0000256" key="1">
    <source>
        <dbReference type="SAM" id="Phobius"/>
    </source>
</evidence>
<protein>
    <submittedName>
        <fullName evidence="2">Uncharacterized protein</fullName>
    </submittedName>
</protein>
<keyword evidence="3" id="KW-1185">Reference proteome</keyword>
<keyword evidence="1" id="KW-1133">Transmembrane helix</keyword>
<name>A0A8J2TUN9_9FLAO</name>
<reference evidence="2 3" key="1">
    <citation type="journal article" date="2014" name="Int. J. Syst. Evol. Microbiol.">
        <title>Complete genome sequence of Corynebacterium casei LMG S-19264T (=DSM 44701T), isolated from a smear-ripened cheese.</title>
        <authorList>
            <consortium name="US DOE Joint Genome Institute (JGI-PGF)"/>
            <person name="Walter F."/>
            <person name="Albersmeier A."/>
            <person name="Kalinowski J."/>
            <person name="Ruckert C."/>
        </authorList>
    </citation>
    <scope>NUCLEOTIDE SEQUENCE [LARGE SCALE GENOMIC DNA]</scope>
    <source>
        <strain evidence="2 3">CGMCC 1.15295</strain>
    </source>
</reference>